<evidence type="ECO:0000313" key="2">
    <source>
        <dbReference type="Proteomes" id="UP000003793"/>
    </source>
</evidence>
<gene>
    <name evidence="1" type="ORF">COPCOM_01554</name>
</gene>
<dbReference type="HOGENOM" id="CLU_3232263_0_0_9"/>
<accession>C0B8T0</accession>
<protein>
    <submittedName>
        <fullName evidence="1">Uncharacterized protein</fullName>
    </submittedName>
</protein>
<name>C0B8T0_9FIRM</name>
<reference evidence="1 2" key="1">
    <citation type="submission" date="2009-02" db="EMBL/GenBank/DDBJ databases">
        <authorList>
            <person name="Fulton L."/>
            <person name="Clifton S."/>
            <person name="Fulton B."/>
            <person name="Xu J."/>
            <person name="Minx P."/>
            <person name="Pepin K.H."/>
            <person name="Johnson M."/>
            <person name="Bhonagiri V."/>
            <person name="Nash W.E."/>
            <person name="Mardis E.R."/>
            <person name="Wilson R.K."/>
        </authorList>
    </citation>
    <scope>NUCLEOTIDE SEQUENCE [LARGE SCALE GENOMIC DNA]</scope>
    <source>
        <strain evidence="1 2">ATCC 27758</strain>
    </source>
</reference>
<comment type="caution">
    <text evidence="1">The sequence shown here is derived from an EMBL/GenBank/DDBJ whole genome shotgun (WGS) entry which is preliminary data.</text>
</comment>
<dbReference type="Proteomes" id="UP000003793">
    <property type="component" value="Unassembled WGS sequence"/>
</dbReference>
<organism evidence="1 2">
    <name type="scientific">Coprococcus comes ATCC 27758</name>
    <dbReference type="NCBI Taxonomy" id="470146"/>
    <lineage>
        <taxon>Bacteria</taxon>
        <taxon>Bacillati</taxon>
        <taxon>Bacillota</taxon>
        <taxon>Clostridia</taxon>
        <taxon>Lachnospirales</taxon>
        <taxon>Lachnospiraceae</taxon>
        <taxon>Coprococcus</taxon>
    </lineage>
</organism>
<dbReference type="EMBL" id="ABVR01000039">
    <property type="protein sequence ID" value="EEG90317.1"/>
    <property type="molecule type" value="Genomic_DNA"/>
</dbReference>
<reference evidence="1 2" key="2">
    <citation type="submission" date="2009-03" db="EMBL/GenBank/DDBJ databases">
        <title>Draft genome sequence of Coprococcus comes (ATCC 27758).</title>
        <authorList>
            <person name="Sudarsanam P."/>
            <person name="Ley R."/>
            <person name="Guruge J."/>
            <person name="Turnbaugh P.J."/>
            <person name="Mahowald M."/>
            <person name="Liep D."/>
            <person name="Gordon J."/>
        </authorList>
    </citation>
    <scope>NUCLEOTIDE SEQUENCE [LARGE SCALE GENOMIC DNA]</scope>
    <source>
        <strain evidence="1 2">ATCC 27758</strain>
    </source>
</reference>
<dbReference type="AlphaFoldDB" id="C0B8T0"/>
<sequence length="43" mass="5018">MDTEKTSKKCQGVSLKNSWQILRSIASENMGEPNLKRHKKKMR</sequence>
<proteinExistence type="predicted"/>
<evidence type="ECO:0000313" key="1">
    <source>
        <dbReference type="EMBL" id="EEG90317.1"/>
    </source>
</evidence>